<evidence type="ECO:0008006" key="4">
    <source>
        <dbReference type="Google" id="ProtNLM"/>
    </source>
</evidence>
<evidence type="ECO:0000256" key="1">
    <source>
        <dbReference type="SAM" id="MobiDB-lite"/>
    </source>
</evidence>
<feature type="compositionally biased region" description="Basic and acidic residues" evidence="1">
    <location>
        <begin position="30"/>
        <end position="61"/>
    </location>
</feature>
<dbReference type="Proteomes" id="UP001205609">
    <property type="component" value="Unassembled WGS sequence"/>
</dbReference>
<accession>A0ABT2F3Q3</accession>
<proteinExistence type="predicted"/>
<protein>
    <recommendedName>
        <fullName evidence="4">DUF4887 domain-containing protein</fullName>
    </recommendedName>
</protein>
<evidence type="ECO:0000313" key="2">
    <source>
        <dbReference type="EMBL" id="MCS4487118.1"/>
    </source>
</evidence>
<reference evidence="2 3" key="1">
    <citation type="journal article" date="2023" name="Int. J. Syst. Evol. Microbiol.">
        <title>Streptococcus sciuri sp. nov., Staphylococcus marylandisciuri sp. nov. and Staphylococcus americanisciuri sp. nov., isolated from faeces of eastern grey squirrel (Sciurus carolinensis).</title>
        <authorList>
            <person name="Volokhov D.V."/>
            <person name="Zagorodnyaya T.A."/>
            <person name="Furtak V.A."/>
            <person name="Nattanmai G."/>
            <person name="Randall L."/>
            <person name="Jose S."/>
            <person name="Gao Y."/>
            <person name="Eisenberg T."/>
            <person name="Delmonte P."/>
            <person name="Blom J."/>
            <person name="Mitchell K.K."/>
        </authorList>
    </citation>
    <scope>NUCLEOTIDE SEQUENCE [LARGE SCALE GENOMIC DNA]</scope>
    <source>
        <strain evidence="2 3">GRT3</strain>
    </source>
</reference>
<comment type="caution">
    <text evidence="2">The sequence shown here is derived from an EMBL/GenBank/DDBJ whole genome shotgun (WGS) entry which is preliminary data.</text>
</comment>
<sequence>MQKLINIFVVLLIIIGMVFFGAKAICSERNIPKEAQSKTEIKDEKKKQPSKEKKEQAEPKAENTSVYDTSLSQEAEVPTEQNEIPEAEETVESVQQPDTSYTSPAYTNSQSYIPQQVPTQSPQTNEQNEQLPDTSLNPSIQNDDQSINNTQ</sequence>
<gene>
    <name evidence="2" type="ORF">NXS11_09480</name>
</gene>
<feature type="compositionally biased region" description="Polar residues" evidence="1">
    <location>
        <begin position="63"/>
        <end position="73"/>
    </location>
</feature>
<name>A0ABT2F3Q3_9STAP</name>
<feature type="region of interest" description="Disordered" evidence="1">
    <location>
        <begin position="30"/>
        <end position="151"/>
    </location>
</feature>
<evidence type="ECO:0000313" key="3">
    <source>
        <dbReference type="Proteomes" id="UP001205609"/>
    </source>
</evidence>
<dbReference type="RefSeq" id="WP_259200767.1">
    <property type="nucleotide sequence ID" value="NZ_JANUXY010000010.1"/>
</dbReference>
<feature type="compositionally biased region" description="Polar residues" evidence="1">
    <location>
        <begin position="92"/>
        <end position="151"/>
    </location>
</feature>
<organism evidence="2 3">
    <name type="scientific">Staphylococcus americanisciuri</name>
    <dbReference type="NCBI Taxonomy" id="2973940"/>
    <lineage>
        <taxon>Bacteria</taxon>
        <taxon>Bacillati</taxon>
        <taxon>Bacillota</taxon>
        <taxon>Bacilli</taxon>
        <taxon>Bacillales</taxon>
        <taxon>Staphylococcaceae</taxon>
        <taxon>Staphylococcus</taxon>
    </lineage>
</organism>
<dbReference type="EMBL" id="JANUXY010000010">
    <property type="protein sequence ID" value="MCS4487118.1"/>
    <property type="molecule type" value="Genomic_DNA"/>
</dbReference>
<keyword evidence="3" id="KW-1185">Reference proteome</keyword>